<dbReference type="AlphaFoldDB" id="A0A9P3GYP9"/>
<evidence type="ECO:0000256" key="1">
    <source>
        <dbReference type="SAM" id="MobiDB-lite"/>
    </source>
</evidence>
<evidence type="ECO:0000313" key="5">
    <source>
        <dbReference type="Proteomes" id="UP000703269"/>
    </source>
</evidence>
<keyword evidence="2" id="KW-1133">Transmembrane helix</keyword>
<dbReference type="SUPFAM" id="SSF49777">
    <property type="entry name" value="PEBP-like"/>
    <property type="match status" value="1"/>
</dbReference>
<feature type="region of interest" description="Disordered" evidence="1">
    <location>
        <begin position="230"/>
        <end position="253"/>
    </location>
</feature>
<dbReference type="OrthoDB" id="2506647at2759"/>
<feature type="compositionally biased region" description="Low complexity" evidence="1">
    <location>
        <begin position="230"/>
        <end position="249"/>
    </location>
</feature>
<comment type="caution">
    <text evidence="4">The sequence shown here is derived from an EMBL/GenBank/DDBJ whole genome shotgun (WGS) entry which is preliminary data.</text>
</comment>
<sequence>MKFSAAFVSVALAALAAAQANNTELGVEAIEAHFSNAGIVPSLLASFDPVGVLSLSYSGVGDISPGQSLTKDQVGPTPVLAVTPANSTVQLTGNFTLVMADAGPVGTDETAGQTRHWLVNGVTLTGSSPLNVSTSAGVAITDYAGPAPAAGSGAHRYVILLYTQPDNFTAPDGLDTPNVGVSVFNLADYVQSSNLGSIVAGTYITVEEGTASVTPSATSAVVTSTLPAAHSSSASSTAPPSPSTSGTTANKSNGAGSVVTPLSSVFVAALFGLGFVFF</sequence>
<dbReference type="EMBL" id="BPQB01000199">
    <property type="protein sequence ID" value="GJF00771.1"/>
    <property type="molecule type" value="Genomic_DNA"/>
</dbReference>
<dbReference type="PANTHER" id="PTHR11362:SF140">
    <property type="entry name" value="PEBP-LIKE PROTEIN"/>
    <property type="match status" value="1"/>
</dbReference>
<keyword evidence="5" id="KW-1185">Reference proteome</keyword>
<feature type="signal peptide" evidence="3">
    <location>
        <begin position="1"/>
        <end position="20"/>
    </location>
</feature>
<dbReference type="Pfam" id="PF01161">
    <property type="entry name" value="PBP"/>
    <property type="match status" value="1"/>
</dbReference>
<accession>A0A9P3GYP9</accession>
<feature type="chain" id="PRO_5040356203" evidence="3">
    <location>
        <begin position="21"/>
        <end position="278"/>
    </location>
</feature>
<dbReference type="InterPro" id="IPR035810">
    <property type="entry name" value="PEBP_euk"/>
</dbReference>
<keyword evidence="2" id="KW-0472">Membrane</keyword>
<dbReference type="InterPro" id="IPR008914">
    <property type="entry name" value="PEBP"/>
</dbReference>
<evidence type="ECO:0000313" key="4">
    <source>
        <dbReference type="EMBL" id="GJF00771.1"/>
    </source>
</evidence>
<dbReference type="Proteomes" id="UP000703269">
    <property type="component" value="Unassembled WGS sequence"/>
</dbReference>
<keyword evidence="3" id="KW-0732">Signal</keyword>
<dbReference type="PANTHER" id="PTHR11362">
    <property type="entry name" value="PHOSPHATIDYLETHANOLAMINE-BINDING PROTEIN"/>
    <property type="match status" value="1"/>
</dbReference>
<reference evidence="4 5" key="1">
    <citation type="submission" date="2021-08" db="EMBL/GenBank/DDBJ databases">
        <title>Draft Genome Sequence of Phanerochaete sordida strain YK-624.</title>
        <authorList>
            <person name="Mori T."/>
            <person name="Dohra H."/>
            <person name="Suzuki T."/>
            <person name="Kawagishi H."/>
            <person name="Hirai H."/>
        </authorList>
    </citation>
    <scope>NUCLEOTIDE SEQUENCE [LARGE SCALE GENOMIC DNA]</scope>
    <source>
        <strain evidence="4 5">YK-624</strain>
    </source>
</reference>
<evidence type="ECO:0000256" key="3">
    <source>
        <dbReference type="SAM" id="SignalP"/>
    </source>
</evidence>
<proteinExistence type="predicted"/>
<feature type="transmembrane region" description="Helical" evidence="2">
    <location>
        <begin position="258"/>
        <end position="277"/>
    </location>
</feature>
<organism evidence="4 5">
    <name type="scientific">Phanerochaete sordida</name>
    <dbReference type="NCBI Taxonomy" id="48140"/>
    <lineage>
        <taxon>Eukaryota</taxon>
        <taxon>Fungi</taxon>
        <taxon>Dikarya</taxon>
        <taxon>Basidiomycota</taxon>
        <taxon>Agaricomycotina</taxon>
        <taxon>Agaricomycetes</taxon>
        <taxon>Polyporales</taxon>
        <taxon>Phanerochaetaceae</taxon>
        <taxon>Phanerochaete</taxon>
    </lineage>
</organism>
<gene>
    <name evidence="4" type="ORF">PsYK624_170720</name>
</gene>
<evidence type="ECO:0000256" key="2">
    <source>
        <dbReference type="SAM" id="Phobius"/>
    </source>
</evidence>
<keyword evidence="2" id="KW-0812">Transmembrane</keyword>
<dbReference type="CDD" id="cd00866">
    <property type="entry name" value="PEBP_euk"/>
    <property type="match status" value="1"/>
</dbReference>
<protein>
    <submittedName>
        <fullName evidence="4">PEBP-like protein</fullName>
    </submittedName>
</protein>
<name>A0A9P3GYP9_9APHY</name>
<dbReference type="InterPro" id="IPR036610">
    <property type="entry name" value="PEBP-like_sf"/>
</dbReference>
<dbReference type="Gene3D" id="3.90.280.10">
    <property type="entry name" value="PEBP-like"/>
    <property type="match status" value="1"/>
</dbReference>